<name>A0A9J7BNJ7_9BACT</name>
<dbReference type="InterPro" id="IPR012939">
    <property type="entry name" value="Glyco_hydro_92"/>
</dbReference>
<protein>
    <submittedName>
        <fullName evidence="3">GH92 family glycosyl hydrolase</fullName>
        <ecNumber evidence="3">3.2.1.-</ecNumber>
    </submittedName>
</protein>
<sequence>MRSLFLRGCVWALVALWWLVGVAVPASSQSRAASPYDSVDTRIGTAGGGNTFPGATLPFGMVQWSPDTNQDAWYKYDEKTILGFSLTHISGAGCPVYGDFGVLPVTGELTTSPDKDLRAYEAAFDHAKEETHPGYYAVTLANGVRVELTVSDRAGIARFTFPEGVPARLLVNAGSSWAQIPSGSKDFKQNGIALNNGNEFSGFSRAGHFCGSDSHYIIYALGQFNKRFTKTAVWKDEELMRTADSALGKQTGAWLDFGNAREVILKVGVSFASNMGALNNLDGEIPAWDFDQVRAKARTTWSELLDRFAVEGGTDEQRKIYYTGVYHSFLSPNLFSDVDGRYIGFDKKVRTVSGKQKAQYANFSDWDIYRNTVQLQALFEPEREGDMMQSLVNDAEQGGQLPRWEAANDVTYVMGGDSPAPVIASSYAFGARDFDAKTALKWMVTKATQPKDNKERPFLENYLKLGYVTNDEDALSASRTLEYASDDFAISRMAESLGDKETANRFRNQSRNWKNLIDPETKWIRPRNADGTWLAEFDAEKSTPKRKDNVSSSDQAGFEEGNTWQYSFMVPFDYPALFDAMGGKDAATARLDRFFTKLRCWGEPCYNIENEPDFVVPYAYVWAGQPWKTQKVVTRIGATAFKATPDGIPGNDDLGATSGVYVWGALGMYPAVPGVGGVVLGTPMFAKAALKMTGGRTLEVTRHGDGVYVSSVKLNGERVANYWIPIAKLHTGLNRLEFSMQATPDTKPEMAAPPSF</sequence>
<dbReference type="GO" id="GO:0006516">
    <property type="term" value="P:glycoprotein catabolic process"/>
    <property type="evidence" value="ECO:0007669"/>
    <property type="project" value="TreeGrafter"/>
</dbReference>
<reference evidence="3" key="1">
    <citation type="submission" date="2021-04" db="EMBL/GenBank/DDBJ databases">
        <title>Phylogenetic analysis of Acidobacteriaceae.</title>
        <authorList>
            <person name="Qiu L."/>
            <person name="Zhang Q."/>
        </authorList>
    </citation>
    <scope>NUCLEOTIDE SEQUENCE</scope>
    <source>
        <strain evidence="3">DSM 25168</strain>
    </source>
</reference>
<gene>
    <name evidence="3" type="ORF">MOP44_18140</name>
</gene>
<evidence type="ECO:0000259" key="2">
    <source>
        <dbReference type="Pfam" id="PF17678"/>
    </source>
</evidence>
<accession>A0A9J7BNJ7</accession>
<dbReference type="AlphaFoldDB" id="A0A9J7BNJ7"/>
<dbReference type="InterPro" id="IPR014718">
    <property type="entry name" value="GH-type_carb-bd"/>
</dbReference>
<feature type="domain" description="Glycosyl hydrolase family 92" evidence="1">
    <location>
        <begin position="277"/>
        <end position="741"/>
    </location>
</feature>
<dbReference type="InterPro" id="IPR008928">
    <property type="entry name" value="6-hairpin_glycosidase_sf"/>
</dbReference>
<dbReference type="Gene3D" id="2.70.98.10">
    <property type="match status" value="1"/>
</dbReference>
<dbReference type="Gene3D" id="1.20.1050.60">
    <property type="entry name" value="alpha-1,2-mannosidase"/>
    <property type="match status" value="1"/>
</dbReference>
<dbReference type="InterPro" id="IPR041371">
    <property type="entry name" value="GH92_N"/>
</dbReference>
<evidence type="ECO:0000259" key="1">
    <source>
        <dbReference type="Pfam" id="PF07971"/>
    </source>
</evidence>
<evidence type="ECO:0000313" key="3">
    <source>
        <dbReference type="EMBL" id="UWZ82486.1"/>
    </source>
</evidence>
<dbReference type="GO" id="GO:0005829">
    <property type="term" value="C:cytosol"/>
    <property type="evidence" value="ECO:0007669"/>
    <property type="project" value="TreeGrafter"/>
</dbReference>
<dbReference type="PANTHER" id="PTHR12143">
    <property type="entry name" value="PEPTIDE N-GLYCANASE PNGASE -RELATED"/>
    <property type="match status" value="1"/>
</dbReference>
<evidence type="ECO:0000313" key="4">
    <source>
        <dbReference type="Proteomes" id="UP001059380"/>
    </source>
</evidence>
<dbReference type="SUPFAM" id="SSF48208">
    <property type="entry name" value="Six-hairpin glycosidases"/>
    <property type="match status" value="1"/>
</dbReference>
<dbReference type="Gene3D" id="3.30.2080.10">
    <property type="entry name" value="GH92 mannosidase domain"/>
    <property type="match status" value="1"/>
</dbReference>
<dbReference type="Pfam" id="PF17678">
    <property type="entry name" value="Glyco_hydro_92N"/>
    <property type="match status" value="1"/>
</dbReference>
<feature type="domain" description="Glycosyl hydrolase family 92 N-terminal" evidence="2">
    <location>
        <begin position="39"/>
        <end position="270"/>
    </location>
</feature>
<dbReference type="PANTHER" id="PTHR12143:SF39">
    <property type="entry name" value="SECRETED PROTEIN"/>
    <property type="match status" value="1"/>
</dbReference>
<keyword evidence="3" id="KW-0378">Hydrolase</keyword>
<dbReference type="GO" id="GO:0030246">
    <property type="term" value="F:carbohydrate binding"/>
    <property type="evidence" value="ECO:0007669"/>
    <property type="project" value="InterPro"/>
</dbReference>
<dbReference type="Gene3D" id="1.20.1610.10">
    <property type="entry name" value="alpha-1,2-mannosidases domains"/>
    <property type="match status" value="1"/>
</dbReference>
<keyword evidence="4" id="KW-1185">Reference proteome</keyword>
<dbReference type="NCBIfam" id="TIGR01180">
    <property type="entry name" value="aman2_put"/>
    <property type="match status" value="1"/>
</dbReference>
<dbReference type="Pfam" id="PF07971">
    <property type="entry name" value="Glyco_hydro_92"/>
    <property type="match status" value="1"/>
</dbReference>
<organism evidence="3 4">
    <name type="scientific">Occallatibacter riparius</name>
    <dbReference type="NCBI Taxonomy" id="1002689"/>
    <lineage>
        <taxon>Bacteria</taxon>
        <taxon>Pseudomonadati</taxon>
        <taxon>Acidobacteriota</taxon>
        <taxon>Terriglobia</taxon>
        <taxon>Terriglobales</taxon>
        <taxon>Acidobacteriaceae</taxon>
        <taxon>Occallatibacter</taxon>
    </lineage>
</organism>
<dbReference type="InterPro" id="IPR005887">
    <property type="entry name" value="GH92_a_mannosidase_put"/>
</dbReference>
<dbReference type="Proteomes" id="UP001059380">
    <property type="component" value="Chromosome"/>
</dbReference>
<dbReference type="EC" id="3.2.1.-" evidence="3"/>
<dbReference type="GO" id="GO:0000224">
    <property type="term" value="F:peptide-N4-(N-acetyl-beta-glucosaminyl)asparagine amidase activity"/>
    <property type="evidence" value="ECO:0007669"/>
    <property type="project" value="TreeGrafter"/>
</dbReference>
<dbReference type="KEGG" id="orp:MOP44_18140"/>
<dbReference type="RefSeq" id="WP_260791671.1">
    <property type="nucleotide sequence ID" value="NZ_CP093313.1"/>
</dbReference>
<keyword evidence="3" id="KW-0326">Glycosidase</keyword>
<dbReference type="EMBL" id="CP093313">
    <property type="protein sequence ID" value="UWZ82486.1"/>
    <property type="molecule type" value="Genomic_DNA"/>
</dbReference>
<dbReference type="GO" id="GO:0016798">
    <property type="term" value="F:hydrolase activity, acting on glycosyl bonds"/>
    <property type="evidence" value="ECO:0007669"/>
    <property type="project" value="UniProtKB-KW"/>
</dbReference>
<dbReference type="GO" id="GO:0005975">
    <property type="term" value="P:carbohydrate metabolic process"/>
    <property type="evidence" value="ECO:0007669"/>
    <property type="project" value="InterPro"/>
</dbReference>
<dbReference type="InterPro" id="IPR050883">
    <property type="entry name" value="PNGase"/>
</dbReference>
<proteinExistence type="predicted"/>